<keyword evidence="3 4" id="KW-0413">Isomerase</keyword>
<dbReference type="CDD" id="cd02570">
    <property type="entry name" value="PseudoU_synth_EcTruA"/>
    <property type="match status" value="1"/>
</dbReference>
<evidence type="ECO:0000256" key="5">
    <source>
        <dbReference type="PIRSR" id="PIRSR001430-1"/>
    </source>
</evidence>
<evidence type="ECO:0000313" key="9">
    <source>
        <dbReference type="EMBL" id="AKT36771.1"/>
    </source>
</evidence>
<evidence type="ECO:0000256" key="4">
    <source>
        <dbReference type="HAMAP-Rule" id="MF_00171"/>
    </source>
</evidence>
<dbReference type="PIRSF" id="PIRSF001430">
    <property type="entry name" value="tRNA_psdUrid_synth"/>
    <property type="match status" value="1"/>
</dbReference>
<dbReference type="InterPro" id="IPR020097">
    <property type="entry name" value="PsdUridine_synth_TruA_a/b_dom"/>
</dbReference>
<dbReference type="InterPro" id="IPR020103">
    <property type="entry name" value="PsdUridine_synth_cat_dom_sf"/>
</dbReference>
<dbReference type="EMBL" id="CP012159">
    <property type="protein sequence ID" value="AKT36771.1"/>
    <property type="molecule type" value="Genomic_DNA"/>
</dbReference>
<dbReference type="InterPro" id="IPR020094">
    <property type="entry name" value="TruA/RsuA/RluB/E/F_N"/>
</dbReference>
<evidence type="ECO:0000256" key="6">
    <source>
        <dbReference type="PIRSR" id="PIRSR001430-2"/>
    </source>
</evidence>
<dbReference type="GO" id="GO:0003723">
    <property type="term" value="F:RNA binding"/>
    <property type="evidence" value="ECO:0007669"/>
    <property type="project" value="InterPro"/>
</dbReference>
<feature type="domain" description="Pseudouridine synthase I TruA alpha/beta" evidence="8">
    <location>
        <begin position="152"/>
        <end position="251"/>
    </location>
</feature>
<dbReference type="InterPro" id="IPR001406">
    <property type="entry name" value="PsdUridine_synth_TruA"/>
</dbReference>
<comment type="function">
    <text evidence="4">Formation of pseudouridine at positions 38, 39 and 40 in the anticodon stem and loop of transfer RNAs.</text>
</comment>
<keyword evidence="2 4" id="KW-0819">tRNA processing</keyword>
<dbReference type="PANTHER" id="PTHR11142">
    <property type="entry name" value="PSEUDOURIDYLATE SYNTHASE"/>
    <property type="match status" value="1"/>
</dbReference>
<dbReference type="GO" id="GO:0160147">
    <property type="term" value="F:tRNA pseudouridine(38-40) synthase activity"/>
    <property type="evidence" value="ECO:0007669"/>
    <property type="project" value="UniProtKB-EC"/>
</dbReference>
<dbReference type="SUPFAM" id="SSF55120">
    <property type="entry name" value="Pseudouridine synthase"/>
    <property type="match status" value="1"/>
</dbReference>
<reference evidence="9 10" key="1">
    <citation type="submission" date="2015-07" db="EMBL/GenBank/DDBJ databases">
        <title>Genome analysis of myxobacterium Chondromyces crocatus Cm c5 reveals a high potential for natural compound synthesis and the genetic basis for the loss of fruiting body formation.</title>
        <authorList>
            <person name="Zaburannyi N."/>
            <person name="Bunk B."/>
            <person name="Maier J."/>
            <person name="Overmann J."/>
            <person name="Mueller R."/>
        </authorList>
    </citation>
    <scope>NUCLEOTIDE SEQUENCE [LARGE SCALE GENOMIC DNA]</scope>
    <source>
        <strain evidence="9 10">Cm c5</strain>
    </source>
</reference>
<comment type="subunit">
    <text evidence="4">Homodimer.</text>
</comment>
<dbReference type="InterPro" id="IPR020095">
    <property type="entry name" value="PsdUridine_synth_TruA_C"/>
</dbReference>
<dbReference type="PATRIC" id="fig|52.7.peg.960"/>
<protein>
    <recommendedName>
        <fullName evidence="4">tRNA pseudouridine synthase A</fullName>
        <ecNumber evidence="4">5.4.99.12</ecNumber>
    </recommendedName>
    <alternativeName>
        <fullName evidence="4">tRNA pseudouridine(38-40) synthase</fullName>
    </alternativeName>
    <alternativeName>
        <fullName evidence="4">tRNA pseudouridylate synthase I</fullName>
    </alternativeName>
    <alternativeName>
        <fullName evidence="4">tRNA-uridine isomerase I</fullName>
    </alternativeName>
</protein>
<sequence length="265" mass="29373">MTDATRGVLLTVAYDGRPFSGFALQPDRRTVAGELLGAVRAVDPGVREVRGASRTDAGVHAFGQRIAFDTTANLPARGWVHTIARHLPEEIAIRRAAFVRPGLVPRFESLGKHYRYLLMRDRARDPFWSGRAWRLEDLRNFHLERARDEAALAVGTHDFAAFRTSADERTNTVRTLSRVEITEDPGDPRLLRVDVEGSAFMHNMVRILVGTLVDVGRGRLAPGAIGRALASCNRRDAGITAPPDGLRLERVHLRDEGTEAWPDDA</sequence>
<evidence type="ECO:0000313" key="10">
    <source>
        <dbReference type="Proteomes" id="UP000067626"/>
    </source>
</evidence>
<evidence type="ECO:0000259" key="8">
    <source>
        <dbReference type="Pfam" id="PF01416"/>
    </source>
</evidence>
<keyword evidence="10" id="KW-1185">Reference proteome</keyword>
<gene>
    <name evidence="4 9" type="primary">truA</name>
    <name evidence="9" type="ORF">CMC5_008920</name>
</gene>
<feature type="binding site" evidence="4 6">
    <location>
        <position position="114"/>
    </location>
    <ligand>
        <name>substrate</name>
    </ligand>
</feature>
<dbReference type="PANTHER" id="PTHR11142:SF0">
    <property type="entry name" value="TRNA PSEUDOURIDINE SYNTHASE-LIKE 1"/>
    <property type="match status" value="1"/>
</dbReference>
<organism evidence="9 10">
    <name type="scientific">Chondromyces crocatus</name>
    <dbReference type="NCBI Taxonomy" id="52"/>
    <lineage>
        <taxon>Bacteria</taxon>
        <taxon>Pseudomonadati</taxon>
        <taxon>Myxococcota</taxon>
        <taxon>Polyangia</taxon>
        <taxon>Polyangiales</taxon>
        <taxon>Polyangiaceae</taxon>
        <taxon>Chondromyces</taxon>
    </lineage>
</organism>
<evidence type="ECO:0000256" key="3">
    <source>
        <dbReference type="ARBA" id="ARBA00023235"/>
    </source>
</evidence>
<comment type="caution">
    <text evidence="4">Lacks conserved residue(s) required for the propagation of feature annotation.</text>
</comment>
<accession>A0A0K1E7B2</accession>
<feature type="active site" description="Nucleophile" evidence="4 5">
    <location>
        <position position="56"/>
    </location>
</feature>
<dbReference type="NCBIfam" id="TIGR00071">
    <property type="entry name" value="hisT_truA"/>
    <property type="match status" value="1"/>
</dbReference>
<evidence type="ECO:0000256" key="1">
    <source>
        <dbReference type="ARBA" id="ARBA00009375"/>
    </source>
</evidence>
<evidence type="ECO:0000256" key="2">
    <source>
        <dbReference type="ARBA" id="ARBA00022694"/>
    </source>
</evidence>
<dbReference type="KEGG" id="ccro:CMC5_008920"/>
<dbReference type="Proteomes" id="UP000067626">
    <property type="component" value="Chromosome"/>
</dbReference>
<dbReference type="AlphaFoldDB" id="A0A0K1E7B2"/>
<dbReference type="GO" id="GO:0031119">
    <property type="term" value="P:tRNA pseudouridine synthesis"/>
    <property type="evidence" value="ECO:0007669"/>
    <property type="project" value="UniProtKB-UniRule"/>
</dbReference>
<name>A0A0K1E7B2_CHOCO</name>
<dbReference type="STRING" id="52.CMC5_008920"/>
<dbReference type="Gene3D" id="3.30.70.660">
    <property type="entry name" value="Pseudouridine synthase I, catalytic domain, C-terminal subdomain"/>
    <property type="match status" value="1"/>
</dbReference>
<dbReference type="EC" id="5.4.99.12" evidence="4"/>
<dbReference type="Gene3D" id="3.30.70.580">
    <property type="entry name" value="Pseudouridine synthase I, catalytic domain, N-terminal subdomain"/>
    <property type="match status" value="1"/>
</dbReference>
<dbReference type="HAMAP" id="MF_00171">
    <property type="entry name" value="TruA"/>
    <property type="match status" value="1"/>
</dbReference>
<comment type="catalytic activity">
    <reaction evidence="4 7">
        <text>uridine(38/39/40) in tRNA = pseudouridine(38/39/40) in tRNA</text>
        <dbReference type="Rhea" id="RHEA:22376"/>
        <dbReference type="Rhea" id="RHEA-COMP:10085"/>
        <dbReference type="Rhea" id="RHEA-COMP:10087"/>
        <dbReference type="ChEBI" id="CHEBI:65314"/>
        <dbReference type="ChEBI" id="CHEBI:65315"/>
        <dbReference type="EC" id="5.4.99.12"/>
    </reaction>
</comment>
<proteinExistence type="inferred from homology"/>
<evidence type="ECO:0000256" key="7">
    <source>
        <dbReference type="RuleBase" id="RU003792"/>
    </source>
</evidence>
<dbReference type="RefSeq" id="WP_063796207.1">
    <property type="nucleotide sequence ID" value="NZ_CP012159.1"/>
</dbReference>
<dbReference type="Pfam" id="PF01416">
    <property type="entry name" value="PseudoU_synth_1"/>
    <property type="match status" value="1"/>
</dbReference>
<comment type="similarity">
    <text evidence="1 4 7">Belongs to the tRNA pseudouridine synthase TruA family.</text>
</comment>